<protein>
    <submittedName>
        <fullName evidence="2">Uncharacterized protein</fullName>
    </submittedName>
</protein>
<dbReference type="AlphaFoldDB" id="W9YHD4"/>
<organism evidence="2 3">
    <name type="scientific">Capronia epimyces CBS 606.96</name>
    <dbReference type="NCBI Taxonomy" id="1182542"/>
    <lineage>
        <taxon>Eukaryota</taxon>
        <taxon>Fungi</taxon>
        <taxon>Dikarya</taxon>
        <taxon>Ascomycota</taxon>
        <taxon>Pezizomycotina</taxon>
        <taxon>Eurotiomycetes</taxon>
        <taxon>Chaetothyriomycetidae</taxon>
        <taxon>Chaetothyriales</taxon>
        <taxon>Herpotrichiellaceae</taxon>
        <taxon>Capronia</taxon>
    </lineage>
</organism>
<evidence type="ECO:0000313" key="3">
    <source>
        <dbReference type="Proteomes" id="UP000019478"/>
    </source>
</evidence>
<keyword evidence="3" id="KW-1185">Reference proteome</keyword>
<evidence type="ECO:0000313" key="2">
    <source>
        <dbReference type="EMBL" id="EXJ92307.1"/>
    </source>
</evidence>
<evidence type="ECO:0000256" key="1">
    <source>
        <dbReference type="SAM" id="MobiDB-lite"/>
    </source>
</evidence>
<accession>W9YHD4</accession>
<proteinExistence type="predicted"/>
<sequence length="82" mass="8918">MQQTLESLNHGFLSTPSAPSSSSSLSLPLPHYWSRTHSTLERRRRSSTKPARRIVTASAKAISLDVTPMPLAISASVAVSWD</sequence>
<dbReference type="RefSeq" id="XP_007729197.1">
    <property type="nucleotide sequence ID" value="XM_007731007.1"/>
</dbReference>
<feature type="compositionally biased region" description="Low complexity" evidence="1">
    <location>
        <begin position="13"/>
        <end position="26"/>
    </location>
</feature>
<feature type="region of interest" description="Disordered" evidence="1">
    <location>
        <begin position="1"/>
        <end position="26"/>
    </location>
</feature>
<dbReference type="EMBL" id="AMGY01000001">
    <property type="protein sequence ID" value="EXJ92307.1"/>
    <property type="molecule type" value="Genomic_DNA"/>
</dbReference>
<dbReference type="Proteomes" id="UP000019478">
    <property type="component" value="Unassembled WGS sequence"/>
</dbReference>
<gene>
    <name evidence="2" type="ORF">A1O3_00857</name>
</gene>
<dbReference type="GeneID" id="19164997"/>
<reference evidence="2 3" key="1">
    <citation type="submission" date="2013-03" db="EMBL/GenBank/DDBJ databases">
        <title>The Genome Sequence of Capronia epimyces CBS 606.96.</title>
        <authorList>
            <consortium name="The Broad Institute Genomics Platform"/>
            <person name="Cuomo C."/>
            <person name="de Hoog S."/>
            <person name="Gorbushina A."/>
            <person name="Walker B."/>
            <person name="Young S.K."/>
            <person name="Zeng Q."/>
            <person name="Gargeya S."/>
            <person name="Fitzgerald M."/>
            <person name="Haas B."/>
            <person name="Abouelleil A."/>
            <person name="Allen A.W."/>
            <person name="Alvarado L."/>
            <person name="Arachchi H.M."/>
            <person name="Berlin A.M."/>
            <person name="Chapman S.B."/>
            <person name="Gainer-Dewar J."/>
            <person name="Goldberg J."/>
            <person name="Griggs A."/>
            <person name="Gujja S."/>
            <person name="Hansen M."/>
            <person name="Howarth C."/>
            <person name="Imamovic A."/>
            <person name="Ireland A."/>
            <person name="Larimer J."/>
            <person name="McCowan C."/>
            <person name="Murphy C."/>
            <person name="Pearson M."/>
            <person name="Poon T.W."/>
            <person name="Priest M."/>
            <person name="Roberts A."/>
            <person name="Saif S."/>
            <person name="Shea T."/>
            <person name="Sisk P."/>
            <person name="Sykes S."/>
            <person name="Wortman J."/>
            <person name="Nusbaum C."/>
            <person name="Birren B."/>
        </authorList>
    </citation>
    <scope>NUCLEOTIDE SEQUENCE [LARGE SCALE GENOMIC DNA]</scope>
    <source>
        <strain evidence="2 3">CBS 606.96</strain>
    </source>
</reference>
<name>W9YHD4_9EURO</name>
<dbReference type="HOGENOM" id="CLU_2558086_0_0_1"/>
<comment type="caution">
    <text evidence="2">The sequence shown here is derived from an EMBL/GenBank/DDBJ whole genome shotgun (WGS) entry which is preliminary data.</text>
</comment>